<protein>
    <submittedName>
        <fullName evidence="4">Transcriptional protein SWT1</fullName>
    </submittedName>
</protein>
<feature type="compositionally biased region" description="Polar residues" evidence="1">
    <location>
        <begin position="125"/>
        <end position="145"/>
    </location>
</feature>
<accession>A0A6P8XT16</accession>
<dbReference type="Gene3D" id="3.40.50.1010">
    <property type="entry name" value="5'-nuclease"/>
    <property type="match status" value="1"/>
</dbReference>
<proteinExistence type="predicted"/>
<dbReference type="GeneID" id="117575951"/>
<dbReference type="InterPro" id="IPR029060">
    <property type="entry name" value="PIN-like_dom_sf"/>
</dbReference>
<feature type="region of interest" description="Disordered" evidence="1">
    <location>
        <begin position="55"/>
        <end position="92"/>
    </location>
</feature>
<dbReference type="SMART" id="SM00670">
    <property type="entry name" value="PINc"/>
    <property type="match status" value="1"/>
</dbReference>
<feature type="compositionally biased region" description="Low complexity" evidence="1">
    <location>
        <begin position="110"/>
        <end position="124"/>
    </location>
</feature>
<reference evidence="4" key="1">
    <citation type="submission" date="2025-08" db="UniProtKB">
        <authorList>
            <consortium name="RefSeq"/>
        </authorList>
    </citation>
    <scope>IDENTIFICATION</scope>
    <source>
        <strain evidence="4">15112-1751.03</strain>
        <tissue evidence="4">Whole Adult</tissue>
    </source>
</reference>
<dbReference type="RefSeq" id="XP_034116309.1">
    <property type="nucleotide sequence ID" value="XM_034260418.2"/>
</dbReference>
<evidence type="ECO:0000313" key="3">
    <source>
        <dbReference type="Proteomes" id="UP000515160"/>
    </source>
</evidence>
<dbReference type="OrthoDB" id="548295at2759"/>
<sequence>MERKLQADANDVKRTSDKASDDDKIQNIIVNNMHQRQSRRFQAPAQERLERLQLKLKSGRITKEKHVPKRPTRSASSSGSSNHMERNIGKSSSSLRNLLLSESLLCAVAASPSPSSSSSNSRRSLPTNPFAKSTESNRITESSGGIRSAWAKPKALIDASNRLHLNRPLISANCRLALLRSSLQDTQRNDNDNNNNNVLPNNAMTDDDEPMEIESMDIDPEPEEEQSAVVDDNDEKPKLDNAVADDVDKKASEELPKRMVDHMYYVLDTNILMENLSFVDDLSHLALGDSKGSMLFIPYVVIKELDRIKDRRSEDDASKRSAARKAIRYLNDKFDKSLRIQGQSAVEDAEHLIEVDGGDDSVVNCCVQLSAQVPKLTLLTNDANLRLKAKTSSIAVASSSDLLSRYHKDFGGLQS</sequence>
<feature type="compositionally biased region" description="Basic and acidic residues" evidence="1">
    <location>
        <begin position="1"/>
        <end position="25"/>
    </location>
</feature>
<dbReference type="PANTHER" id="PTHR16161">
    <property type="entry name" value="TRANSCRIPTIONAL PROTEIN SWT1"/>
    <property type="match status" value="1"/>
</dbReference>
<evidence type="ECO:0000313" key="4">
    <source>
        <dbReference type="RefSeq" id="XP_034116309.1"/>
    </source>
</evidence>
<evidence type="ECO:0000256" key="1">
    <source>
        <dbReference type="SAM" id="MobiDB-lite"/>
    </source>
</evidence>
<dbReference type="GO" id="GO:0005634">
    <property type="term" value="C:nucleus"/>
    <property type="evidence" value="ECO:0007669"/>
    <property type="project" value="TreeGrafter"/>
</dbReference>
<organism evidence="3 4">
    <name type="scientific">Drosophila albomicans</name>
    <name type="common">Fruit fly</name>
    <dbReference type="NCBI Taxonomy" id="7291"/>
    <lineage>
        <taxon>Eukaryota</taxon>
        <taxon>Metazoa</taxon>
        <taxon>Ecdysozoa</taxon>
        <taxon>Arthropoda</taxon>
        <taxon>Hexapoda</taxon>
        <taxon>Insecta</taxon>
        <taxon>Pterygota</taxon>
        <taxon>Neoptera</taxon>
        <taxon>Endopterygota</taxon>
        <taxon>Diptera</taxon>
        <taxon>Brachycera</taxon>
        <taxon>Muscomorpha</taxon>
        <taxon>Ephydroidea</taxon>
        <taxon>Drosophilidae</taxon>
        <taxon>Drosophila</taxon>
    </lineage>
</organism>
<name>A0A6P8XT16_DROAB</name>
<feature type="compositionally biased region" description="Low complexity" evidence="1">
    <location>
        <begin position="192"/>
        <end position="202"/>
    </location>
</feature>
<keyword evidence="3" id="KW-1185">Reference proteome</keyword>
<gene>
    <name evidence="4" type="primary">LOC117575951</name>
</gene>
<feature type="region of interest" description="Disordered" evidence="1">
    <location>
        <begin position="185"/>
        <end position="250"/>
    </location>
</feature>
<feature type="region of interest" description="Disordered" evidence="1">
    <location>
        <begin position="110"/>
        <end position="147"/>
    </location>
</feature>
<dbReference type="CTD" id="54823"/>
<dbReference type="Proteomes" id="UP000515160">
    <property type="component" value="Chromosome X"/>
</dbReference>
<dbReference type="InterPro" id="IPR052626">
    <property type="entry name" value="SWT1_Regulator"/>
</dbReference>
<dbReference type="SUPFAM" id="SSF88723">
    <property type="entry name" value="PIN domain-like"/>
    <property type="match status" value="1"/>
</dbReference>
<evidence type="ECO:0000259" key="2">
    <source>
        <dbReference type="SMART" id="SM00670"/>
    </source>
</evidence>
<feature type="region of interest" description="Disordered" evidence="1">
    <location>
        <begin position="1"/>
        <end position="26"/>
    </location>
</feature>
<feature type="domain" description="PIN" evidence="2">
    <location>
        <begin position="263"/>
        <end position="387"/>
    </location>
</feature>
<dbReference type="Pfam" id="PF13638">
    <property type="entry name" value="PIN_4"/>
    <property type="match status" value="1"/>
</dbReference>
<dbReference type="AlphaFoldDB" id="A0A6P8XT16"/>
<feature type="compositionally biased region" description="Acidic residues" evidence="1">
    <location>
        <begin position="205"/>
        <end position="234"/>
    </location>
</feature>
<dbReference type="InterPro" id="IPR002716">
    <property type="entry name" value="PIN_dom"/>
</dbReference>
<dbReference type="PANTHER" id="PTHR16161:SF0">
    <property type="entry name" value="TRANSCRIPTIONAL PROTEIN SWT1"/>
    <property type="match status" value="1"/>
</dbReference>